<evidence type="ECO:0000256" key="2">
    <source>
        <dbReference type="ARBA" id="ARBA00022603"/>
    </source>
</evidence>
<dbReference type="PROSITE" id="PS00094">
    <property type="entry name" value="C5_MTASE_1"/>
    <property type="match status" value="1"/>
</dbReference>
<evidence type="ECO:0000256" key="5">
    <source>
        <dbReference type="ARBA" id="ARBA00022747"/>
    </source>
</evidence>
<dbReference type="RefSeq" id="WP_120037726.1">
    <property type="nucleotide sequence ID" value="NZ_QZFU01000010.1"/>
</dbReference>
<dbReference type="EC" id="2.1.1.37" evidence="1"/>
<dbReference type="PANTHER" id="PTHR46098:SF1">
    <property type="entry name" value="TRNA (CYTOSINE(38)-C(5))-METHYLTRANSFERASE"/>
    <property type="match status" value="1"/>
</dbReference>
<dbReference type="SUPFAM" id="SSF53335">
    <property type="entry name" value="S-adenosyl-L-methionine-dependent methyltransferases"/>
    <property type="match status" value="1"/>
</dbReference>
<dbReference type="PRINTS" id="PR00105">
    <property type="entry name" value="C5METTRFRASE"/>
</dbReference>
<dbReference type="InterPro" id="IPR001525">
    <property type="entry name" value="C5_MeTfrase"/>
</dbReference>
<dbReference type="OrthoDB" id="9813719at2"/>
<keyword evidence="5" id="KW-0680">Restriction system</keyword>
<sequence length="305" mass="33225">MLRIGSLCSGYLGLDMAVETIFADTELVWVADIDRNAIKLLGHRAPNIPNLGDVKQIDWNAVPPIDILTAGYPCQPFSTSGRRKGENDPRHLWPYIYQAIRVLRPRITLLENVAGHRSKGFDTVLGDLAEIGLSAQWVSVRASDVGAPHRRERVFIAITDPACGFAEWKRAGPESPIADSSGIGGGRRGEPDSGSCSTGSPNSTDRRGENAWGEFLPAVQEWERRTRPAPWIAEPNRNGQPRLSPRFVEWMMGLPAGWVTAPELGLPYYGQLHLLGNGVIPPQAAHAIALLLDMIAIGSTENPCG</sequence>
<evidence type="ECO:0000256" key="4">
    <source>
        <dbReference type="ARBA" id="ARBA00022691"/>
    </source>
</evidence>
<evidence type="ECO:0000313" key="9">
    <source>
        <dbReference type="Proteomes" id="UP000266677"/>
    </source>
</evidence>
<dbReference type="InterPro" id="IPR018117">
    <property type="entry name" value="C5_DNA_meth_AS"/>
</dbReference>
<dbReference type="InterPro" id="IPR029063">
    <property type="entry name" value="SAM-dependent_MTases_sf"/>
</dbReference>
<proteinExistence type="inferred from homology"/>
<accession>A0A3A4KBS9</accession>
<keyword evidence="4 6" id="KW-0949">S-adenosyl-L-methionine</keyword>
<reference evidence="8 9" key="1">
    <citation type="submission" date="2018-09" db="EMBL/GenBank/DDBJ databases">
        <title>YIM PH21274 draft genome.</title>
        <authorList>
            <person name="Miao C."/>
        </authorList>
    </citation>
    <scope>NUCLEOTIDE SEQUENCE [LARGE SCALE GENOMIC DNA]</scope>
    <source>
        <strain evidence="8 9">YIM PH 21724</strain>
    </source>
</reference>
<evidence type="ECO:0000256" key="3">
    <source>
        <dbReference type="ARBA" id="ARBA00022679"/>
    </source>
</evidence>
<dbReference type="Proteomes" id="UP000266677">
    <property type="component" value="Unassembled WGS sequence"/>
</dbReference>
<protein>
    <recommendedName>
        <fullName evidence="1">DNA (cytosine-5-)-methyltransferase</fullName>
        <ecNumber evidence="1">2.1.1.37</ecNumber>
    </recommendedName>
</protein>
<name>A0A3A4KBS9_9NOCA</name>
<comment type="caution">
    <text evidence="8">The sequence shown here is derived from an EMBL/GenBank/DDBJ whole genome shotgun (WGS) entry which is preliminary data.</text>
</comment>
<dbReference type="GO" id="GO:0003886">
    <property type="term" value="F:DNA (cytosine-5-)-methyltransferase activity"/>
    <property type="evidence" value="ECO:0007669"/>
    <property type="project" value="UniProtKB-EC"/>
</dbReference>
<evidence type="ECO:0000256" key="7">
    <source>
        <dbReference type="SAM" id="MobiDB-lite"/>
    </source>
</evidence>
<dbReference type="InterPro" id="IPR050750">
    <property type="entry name" value="C5-MTase"/>
</dbReference>
<evidence type="ECO:0000256" key="6">
    <source>
        <dbReference type="PROSITE-ProRule" id="PRU01016"/>
    </source>
</evidence>
<keyword evidence="2 6" id="KW-0489">Methyltransferase</keyword>
<feature type="active site" evidence="6">
    <location>
        <position position="74"/>
    </location>
</feature>
<dbReference type="EMBL" id="QZFU01000010">
    <property type="protein sequence ID" value="RJO79317.1"/>
    <property type="molecule type" value="Genomic_DNA"/>
</dbReference>
<dbReference type="PROSITE" id="PS51679">
    <property type="entry name" value="SAM_MT_C5"/>
    <property type="match status" value="1"/>
</dbReference>
<comment type="similarity">
    <text evidence="6">Belongs to the class I-like SAM-binding methyltransferase superfamily. C5-methyltransferase family.</text>
</comment>
<dbReference type="GO" id="GO:0009307">
    <property type="term" value="P:DNA restriction-modification system"/>
    <property type="evidence" value="ECO:0007669"/>
    <property type="project" value="UniProtKB-KW"/>
</dbReference>
<evidence type="ECO:0000313" key="8">
    <source>
        <dbReference type="EMBL" id="RJO79317.1"/>
    </source>
</evidence>
<organism evidence="8 9">
    <name type="scientific">Nocardia panacis</name>
    <dbReference type="NCBI Taxonomy" id="2340916"/>
    <lineage>
        <taxon>Bacteria</taxon>
        <taxon>Bacillati</taxon>
        <taxon>Actinomycetota</taxon>
        <taxon>Actinomycetes</taxon>
        <taxon>Mycobacteriales</taxon>
        <taxon>Nocardiaceae</taxon>
        <taxon>Nocardia</taxon>
    </lineage>
</organism>
<evidence type="ECO:0000256" key="1">
    <source>
        <dbReference type="ARBA" id="ARBA00011975"/>
    </source>
</evidence>
<feature type="region of interest" description="Disordered" evidence="7">
    <location>
        <begin position="169"/>
        <end position="211"/>
    </location>
</feature>
<keyword evidence="9" id="KW-1185">Reference proteome</keyword>
<dbReference type="GO" id="GO:0032259">
    <property type="term" value="P:methylation"/>
    <property type="evidence" value="ECO:0007669"/>
    <property type="project" value="UniProtKB-KW"/>
</dbReference>
<gene>
    <name evidence="8" type="ORF">D5S18_03020</name>
</gene>
<keyword evidence="3 6" id="KW-0808">Transferase</keyword>
<feature type="compositionally biased region" description="Polar residues" evidence="7">
    <location>
        <begin position="194"/>
        <end position="203"/>
    </location>
</feature>
<dbReference type="Gene3D" id="3.40.50.150">
    <property type="entry name" value="Vaccinia Virus protein VP39"/>
    <property type="match status" value="1"/>
</dbReference>
<dbReference type="AlphaFoldDB" id="A0A3A4KBS9"/>
<dbReference type="PANTHER" id="PTHR46098">
    <property type="entry name" value="TRNA (CYTOSINE(38)-C(5))-METHYLTRANSFERASE"/>
    <property type="match status" value="1"/>
</dbReference>
<dbReference type="Pfam" id="PF00145">
    <property type="entry name" value="DNA_methylase"/>
    <property type="match status" value="1"/>
</dbReference>